<evidence type="ECO:0000256" key="2">
    <source>
        <dbReference type="SAM" id="MobiDB-lite"/>
    </source>
</evidence>
<reference evidence="3" key="1">
    <citation type="submission" date="2017-06" db="EMBL/GenBank/DDBJ databases">
        <authorList>
            <person name="Assis F.L."/>
            <person name="Abrahao J.S."/>
            <person name="Silva L."/>
            <person name="Khalil J.B."/>
            <person name="Rodrigues R."/>
            <person name="Silva L.S."/>
            <person name="Boratto P."/>
            <person name="Andrade M."/>
            <person name="Kroon E.G."/>
            <person name="Ribeiro B."/>
            <person name="Bergier I."/>
            <person name="Seligmann H."/>
            <person name="Ghigo E."/>
            <person name="Colson P."/>
            <person name="Levasseur A."/>
            <person name="Raoult D."/>
            <person name="Scola B.L."/>
        </authorList>
    </citation>
    <scope>NUCLEOTIDE SEQUENCE</scope>
    <source>
        <strain evidence="3">Deep ocean</strain>
    </source>
</reference>
<evidence type="ECO:0000313" key="3">
    <source>
        <dbReference type="EMBL" id="QKU34225.1"/>
    </source>
</evidence>
<dbReference type="RefSeq" id="YP_010780844.1">
    <property type="nucleotide sequence ID" value="NC_075038.1"/>
</dbReference>
<dbReference type="GeneID" id="80517535"/>
<accession>A0A6N1NGA9</accession>
<dbReference type="EMBL" id="MF405918">
    <property type="protein sequence ID" value="QKU34225.1"/>
    <property type="molecule type" value="Genomic_DNA"/>
</dbReference>
<dbReference type="InterPro" id="IPR001040">
    <property type="entry name" value="TIF_eIF_4E"/>
</dbReference>
<organism evidence="3">
    <name type="scientific">Tupanvirus deep ocean</name>
    <dbReference type="NCBI Taxonomy" id="2126984"/>
    <lineage>
        <taxon>Viruses</taxon>
        <taxon>Varidnaviria</taxon>
        <taxon>Bamfordvirae</taxon>
        <taxon>Nucleocytoviricota</taxon>
        <taxon>Megaviricetes</taxon>
        <taxon>Imitervirales</taxon>
        <taxon>Mimiviridae</taxon>
        <taxon>Megamimivirinae</taxon>
        <taxon>Tupanvirus</taxon>
        <taxon>Tupanvirus altamarinense</taxon>
    </lineage>
</organism>
<dbReference type="PANTHER" id="PTHR11960:SF18">
    <property type="entry name" value="EUKARYOTIC TRANSLATION INITIATION FACTOR 4E HOMOLOGOUS PROTEIN, ISOFORM B"/>
    <property type="match status" value="1"/>
</dbReference>
<keyword evidence="1 3" id="KW-0396">Initiation factor</keyword>
<keyword evidence="1" id="KW-0694">RNA-binding</keyword>
<proteinExistence type="inferred from homology"/>
<comment type="similarity">
    <text evidence="1">Belongs to the eukaryotic initiation factor 4E family.</text>
</comment>
<dbReference type="GO" id="GO:0000340">
    <property type="term" value="F:RNA 7-methylguanosine cap binding"/>
    <property type="evidence" value="ECO:0007669"/>
    <property type="project" value="TreeGrafter"/>
</dbReference>
<keyword evidence="1" id="KW-0648">Protein biosynthesis</keyword>
<dbReference type="PANTHER" id="PTHR11960">
    <property type="entry name" value="EUKARYOTIC TRANSLATION INITIATION FACTOR 4E RELATED"/>
    <property type="match status" value="1"/>
</dbReference>
<feature type="region of interest" description="Disordered" evidence="2">
    <location>
        <begin position="242"/>
        <end position="264"/>
    </location>
</feature>
<name>A0A6N1NGA9_9VIRU</name>
<evidence type="ECO:0000256" key="1">
    <source>
        <dbReference type="RuleBase" id="RU004374"/>
    </source>
</evidence>
<dbReference type="SUPFAM" id="SSF55418">
    <property type="entry name" value="eIF4e-like"/>
    <property type="match status" value="1"/>
</dbReference>
<dbReference type="Pfam" id="PF01652">
    <property type="entry name" value="IF4E"/>
    <property type="match status" value="1"/>
</dbReference>
<sequence length="264" mass="30757">MDETPATTNNDINEQENLISQGKLPADFPLTNINLPNQWVLYLYDKTLYKKMANRPNFQAKPHKELCTITTVNDLLYILQLMEVKTEPKLKIDFMGSNKINLDANDYIIMRKGIEPIWEDPKNSNGGTFTIKMNHSKGYDVWSTFMMYMLGETLSYDMQNINGITVSYISDAYNFNNNNSTSNNSYTYIKIWDAKPDRTRDEFVNILPIDLYNKIKDESLLYTPNNKKKHYGQEDIISKLTNSNRKNSYNGGRDRGGFTNYRRR</sequence>
<reference evidence="3" key="2">
    <citation type="journal article" date="2018" name="Nat. Commun.">
        <title>Tailed giant Tupanvirus possesses the most complete translational apparatus of the known virosphere.</title>
        <authorList>
            <person name="Abrahao J."/>
            <person name="Silva L."/>
            <person name="Silva L.S."/>
            <person name="Khalil J.Y.B."/>
            <person name="Rodrigues R."/>
            <person name="Arantes T."/>
            <person name="Assis F."/>
            <person name="Boratto P."/>
            <person name="Andrade M."/>
            <person name="Kroon E.G."/>
            <person name="Ribeiro B."/>
            <person name="Bergier I."/>
            <person name="Seligmann H."/>
            <person name="Ghigo E."/>
            <person name="Colson P."/>
            <person name="Levasseur A."/>
            <person name="Kroemer G."/>
            <person name="Raoult D."/>
            <person name="La Scola B."/>
        </authorList>
    </citation>
    <scope>NUCLEOTIDE SEQUENCE [LARGE SCALE GENOMIC DNA]</scope>
    <source>
        <strain evidence="3">Deep ocean</strain>
    </source>
</reference>
<protein>
    <submittedName>
        <fullName evidence="3">Mimivirus translation initiation factor 4e, 2</fullName>
    </submittedName>
</protein>
<dbReference type="KEGG" id="vg:80517535"/>
<dbReference type="InterPro" id="IPR023398">
    <property type="entry name" value="TIF_eIF4e-like"/>
</dbReference>
<dbReference type="Gene3D" id="3.30.760.10">
    <property type="entry name" value="RNA Cap, Translation Initiation Factor Eif4e"/>
    <property type="match status" value="1"/>
</dbReference>